<dbReference type="RefSeq" id="WP_032642171.1">
    <property type="nucleotide sequence ID" value="NZ_CP143738.1"/>
</dbReference>
<evidence type="ECO:0000313" key="1">
    <source>
        <dbReference type="EMBL" id="KJX35572.1"/>
    </source>
</evidence>
<dbReference type="AlphaFoldDB" id="A0AAW3HFD2"/>
<sequence>MQPKPIEYIKTKDLTFDPENPRFYRLNNAGEEDVVVEGMLDDESVHDLMLSIGQQGYFPGEPLLVFKDGKKLVVAEGNRRLAAVKLLNGELTPTPNKKNSIDDIKNDTQHKPKELPCIVYDFREDVLRYIGYRHITGVKEWDSLSKAKYLKELCNKFYTTSSKEETLKILAREIGSRPSYVGLLLTSLSIYDVAKSNNFFKLNIKESDIEFSYITTALGYSAITDWLGIQDKKDYDLNGVNEDNIKNIFSWFFVRDEHARTIVKESRRIKDIATIVQHEDAIENLIETRDIDQAFLYTNGNQVALAEAMKQARSRLKTVWEMLYKNKSYTTSDLEIAEIIFEDSKQIRNYIRTKLEDE</sequence>
<keyword evidence="2" id="KW-1185">Reference proteome</keyword>
<dbReference type="Proteomes" id="UP000033354">
    <property type="component" value="Unassembled WGS sequence"/>
</dbReference>
<reference evidence="1 2" key="1">
    <citation type="submission" date="2015-02" db="EMBL/GenBank/DDBJ databases">
        <authorList>
            <person name="Adams M."/>
            <person name="Sutton G."/>
            <person name="Nelson K."/>
            <person name="Bonomo R."/>
            <person name="McCorrison J."/>
            <person name="Sanka R."/>
            <person name="Brinkac L."/>
            <person name="Nierman W."/>
        </authorList>
    </citation>
    <scope>NUCLEOTIDE SEQUENCE [LARGE SCALE GENOMIC DNA]</scope>
    <source>
        <strain evidence="1 2">CIDEIMsCOL9</strain>
    </source>
</reference>
<evidence type="ECO:0008006" key="3">
    <source>
        <dbReference type="Google" id="ProtNLM"/>
    </source>
</evidence>
<name>A0AAW3HFD2_9ENTR</name>
<organism evidence="1 2">
    <name type="scientific">Enterobacter chengduensis</name>
    <dbReference type="NCBI Taxonomy" id="2494701"/>
    <lineage>
        <taxon>Bacteria</taxon>
        <taxon>Pseudomonadati</taxon>
        <taxon>Pseudomonadota</taxon>
        <taxon>Gammaproteobacteria</taxon>
        <taxon>Enterobacterales</taxon>
        <taxon>Enterobacteriaceae</taxon>
        <taxon>Enterobacter</taxon>
        <taxon>Enterobacter cloacae complex</taxon>
    </lineage>
</organism>
<evidence type="ECO:0000313" key="2">
    <source>
        <dbReference type="Proteomes" id="UP000033354"/>
    </source>
</evidence>
<protein>
    <recommendedName>
        <fullName evidence="3">ParB/Sulfiredoxin domain-containing protein</fullName>
    </recommendedName>
</protein>
<gene>
    <name evidence="1" type="ORF">SG71_13515</name>
</gene>
<dbReference type="SUPFAM" id="SSF110849">
    <property type="entry name" value="ParB/Sulfiredoxin"/>
    <property type="match status" value="1"/>
</dbReference>
<proteinExistence type="predicted"/>
<accession>A0AAW3HFD2</accession>
<dbReference type="EMBL" id="JZKT01000020">
    <property type="protein sequence ID" value="KJX35572.1"/>
    <property type="molecule type" value="Genomic_DNA"/>
</dbReference>
<comment type="caution">
    <text evidence="1">The sequence shown here is derived from an EMBL/GenBank/DDBJ whole genome shotgun (WGS) entry which is preliminary data.</text>
</comment>
<dbReference type="InterPro" id="IPR036086">
    <property type="entry name" value="ParB/Sulfiredoxin_sf"/>
</dbReference>
<dbReference type="Gene3D" id="3.90.1530.10">
    <property type="entry name" value="Conserved hypothetical protein from pyrococcus furiosus pfu- 392566-001, ParB domain"/>
    <property type="match status" value="1"/>
</dbReference>